<keyword evidence="1 3" id="KW-0378">Hydrolase</keyword>
<evidence type="ECO:0000313" key="4">
    <source>
        <dbReference type="Proteomes" id="UP000538292"/>
    </source>
</evidence>
<dbReference type="InterPro" id="IPR029058">
    <property type="entry name" value="AB_hydrolase_fold"/>
</dbReference>
<protein>
    <submittedName>
        <fullName evidence="3">Alpha/beta fold hydrolase</fullName>
    </submittedName>
</protein>
<dbReference type="EMBL" id="JACEOL010000025">
    <property type="protein sequence ID" value="MBA4602178.1"/>
    <property type="molecule type" value="Genomic_DNA"/>
</dbReference>
<evidence type="ECO:0000259" key="2">
    <source>
        <dbReference type="Pfam" id="PF12697"/>
    </source>
</evidence>
<organism evidence="3 4">
    <name type="scientific">Thermoactinomyces mirandus</name>
    <dbReference type="NCBI Taxonomy" id="2756294"/>
    <lineage>
        <taxon>Bacteria</taxon>
        <taxon>Bacillati</taxon>
        <taxon>Bacillota</taxon>
        <taxon>Bacilli</taxon>
        <taxon>Bacillales</taxon>
        <taxon>Thermoactinomycetaceae</taxon>
        <taxon>Thermoactinomyces</taxon>
    </lineage>
</organism>
<dbReference type="Pfam" id="PF12697">
    <property type="entry name" value="Abhydrolase_6"/>
    <property type="match status" value="1"/>
</dbReference>
<dbReference type="PANTHER" id="PTHR43798">
    <property type="entry name" value="MONOACYLGLYCEROL LIPASE"/>
    <property type="match status" value="1"/>
</dbReference>
<dbReference type="AlphaFoldDB" id="A0A7W1XRY1"/>
<gene>
    <name evidence="3" type="ORF">H2C83_07585</name>
</gene>
<dbReference type="InterPro" id="IPR000073">
    <property type="entry name" value="AB_hydrolase_1"/>
</dbReference>
<feature type="domain" description="AB hydrolase-1" evidence="2">
    <location>
        <begin position="7"/>
        <end position="228"/>
    </location>
</feature>
<dbReference type="PANTHER" id="PTHR43798:SF31">
    <property type="entry name" value="AB HYDROLASE SUPERFAMILY PROTEIN YCLE"/>
    <property type="match status" value="1"/>
</dbReference>
<reference evidence="3 4" key="1">
    <citation type="submission" date="2020-07" db="EMBL/GenBank/DDBJ databases">
        <title>Thermoactinomyces phylogeny.</title>
        <authorList>
            <person name="Dunlap C."/>
        </authorList>
    </citation>
    <scope>NUCLEOTIDE SEQUENCE [LARGE SCALE GENOMIC DNA]</scope>
    <source>
        <strain evidence="3 4">AMNI-1</strain>
    </source>
</reference>
<evidence type="ECO:0000256" key="1">
    <source>
        <dbReference type="ARBA" id="ARBA00022801"/>
    </source>
</evidence>
<comment type="caution">
    <text evidence="3">The sequence shown here is derived from an EMBL/GenBank/DDBJ whole genome shotgun (WGS) entry which is preliminary data.</text>
</comment>
<keyword evidence="4" id="KW-1185">Reference proteome</keyword>
<dbReference type="RefSeq" id="WP_181739420.1">
    <property type="nucleotide sequence ID" value="NZ_JACEOL010000025.1"/>
</dbReference>
<proteinExistence type="predicted"/>
<dbReference type="SUPFAM" id="SSF53474">
    <property type="entry name" value="alpha/beta-Hydrolases"/>
    <property type="match status" value="1"/>
</dbReference>
<dbReference type="GO" id="GO:0016020">
    <property type="term" value="C:membrane"/>
    <property type="evidence" value="ECO:0007669"/>
    <property type="project" value="TreeGrafter"/>
</dbReference>
<accession>A0A7W1XRY1</accession>
<dbReference type="InterPro" id="IPR050266">
    <property type="entry name" value="AB_hydrolase_sf"/>
</dbReference>
<dbReference type="Gene3D" id="3.40.50.1820">
    <property type="entry name" value="alpha/beta hydrolase"/>
    <property type="match status" value="1"/>
</dbReference>
<evidence type="ECO:0000313" key="3">
    <source>
        <dbReference type="EMBL" id="MBA4602178.1"/>
    </source>
</evidence>
<name>A0A7W1XRY1_9BACL</name>
<dbReference type="Proteomes" id="UP000538292">
    <property type="component" value="Unassembled WGS sequence"/>
</dbReference>
<sequence>MNHPTCVWISGWSAAKEIWMPFLEVFPDQDHLLVDFLSCSSPGELMKELYHAVSRVNGPVTVIGWSLGAMVALKWMESAAPRVRQAYLIGGAMQFVRSRREDCGWDDRVLRQMIRQLKKEPEKVVARFDRNLFSGQEHVAGIAGMWRQTAPSLPSLEALEAGLQFLREYRFSPTEDSKKVPVCLLFGKEDRICPPEGQQQWMEAFRQVYFSVWENTGHAPFFTRPDLFKGWLRSGVDQYE</sequence>
<dbReference type="GO" id="GO:0016787">
    <property type="term" value="F:hydrolase activity"/>
    <property type="evidence" value="ECO:0007669"/>
    <property type="project" value="UniProtKB-KW"/>
</dbReference>